<protein>
    <submittedName>
        <fullName evidence="1">Uncharacterized protein</fullName>
    </submittedName>
</protein>
<reference evidence="1" key="1">
    <citation type="journal article" date="2020" name="New Phytol.">
        <title>Comparative genomics reveals dynamic genome evolution in host specialist ectomycorrhizal fungi.</title>
        <authorList>
            <person name="Lofgren L.A."/>
            <person name="Nguyen N.H."/>
            <person name="Vilgalys R."/>
            <person name="Ruytinx J."/>
            <person name="Liao H.L."/>
            <person name="Branco S."/>
            <person name="Kuo A."/>
            <person name="LaButti K."/>
            <person name="Lipzen A."/>
            <person name="Andreopoulos W."/>
            <person name="Pangilinan J."/>
            <person name="Riley R."/>
            <person name="Hundley H."/>
            <person name="Na H."/>
            <person name="Barry K."/>
            <person name="Grigoriev I.V."/>
            <person name="Stajich J.E."/>
            <person name="Kennedy P.G."/>
        </authorList>
    </citation>
    <scope>NUCLEOTIDE SEQUENCE</scope>
    <source>
        <strain evidence="1">FC423</strain>
    </source>
</reference>
<name>A0A9P7JKT4_9AGAM</name>
<comment type="caution">
    <text evidence="1">The sequence shown here is derived from an EMBL/GenBank/DDBJ whole genome shotgun (WGS) entry which is preliminary data.</text>
</comment>
<proteinExistence type="predicted"/>
<gene>
    <name evidence="1" type="ORF">F5147DRAFT_591816</name>
</gene>
<sequence>MNREAQLEKRFNDILKGRVPANAQNYAHFLEAICAQQDPAACIHKIVESSQGSTAVQAAMRHNTNSQFLNGPATKLLLYLFRATDLGDVLDHLLITIVDPPIFWTAFTQAFDQGDLNEPAQEAFAALLLRLMCLTTGNTSCYRDIAKKSSILTRLLDSSQWKVKDIGYRIQHILSTFNSGTPVTAVGGPGGRHDNDFNDFREISILPTADEILCQQPPFIRPSSVLEDPDGEATRTADYLDNTFRLLREDMLYEIREELQTAIGQKKGRHRGVTIDGVTLIGVYSGADDRK</sequence>
<dbReference type="RefSeq" id="XP_041284097.1">
    <property type="nucleotide sequence ID" value="XM_041432198.1"/>
</dbReference>
<feature type="non-terminal residue" evidence="1">
    <location>
        <position position="291"/>
    </location>
</feature>
<evidence type="ECO:0000313" key="1">
    <source>
        <dbReference type="EMBL" id="KAG2080046.1"/>
    </source>
</evidence>
<keyword evidence="2" id="KW-1185">Reference proteome</keyword>
<dbReference type="AlphaFoldDB" id="A0A9P7JKT4"/>
<dbReference type="EMBL" id="JABBWM010000606">
    <property type="protein sequence ID" value="KAG2080046.1"/>
    <property type="molecule type" value="Genomic_DNA"/>
</dbReference>
<dbReference type="Proteomes" id="UP000823399">
    <property type="component" value="Unassembled WGS sequence"/>
</dbReference>
<dbReference type="OrthoDB" id="2423195at2759"/>
<organism evidence="1 2">
    <name type="scientific">Suillus discolor</name>
    <dbReference type="NCBI Taxonomy" id="1912936"/>
    <lineage>
        <taxon>Eukaryota</taxon>
        <taxon>Fungi</taxon>
        <taxon>Dikarya</taxon>
        <taxon>Basidiomycota</taxon>
        <taxon>Agaricomycotina</taxon>
        <taxon>Agaricomycetes</taxon>
        <taxon>Agaricomycetidae</taxon>
        <taxon>Boletales</taxon>
        <taxon>Suillineae</taxon>
        <taxon>Suillaceae</taxon>
        <taxon>Suillus</taxon>
    </lineage>
</organism>
<dbReference type="GeneID" id="64694457"/>
<accession>A0A9P7JKT4</accession>
<evidence type="ECO:0000313" key="2">
    <source>
        <dbReference type="Proteomes" id="UP000823399"/>
    </source>
</evidence>